<keyword evidence="3" id="KW-1185">Reference proteome</keyword>
<proteinExistence type="predicted"/>
<evidence type="ECO:0000313" key="3">
    <source>
        <dbReference type="Proteomes" id="UP000762676"/>
    </source>
</evidence>
<reference evidence="2 3" key="1">
    <citation type="journal article" date="2021" name="Elife">
        <title>Chloroplast acquisition without the gene transfer in kleptoplastic sea slugs, Plakobranchus ocellatus.</title>
        <authorList>
            <person name="Maeda T."/>
            <person name="Takahashi S."/>
            <person name="Yoshida T."/>
            <person name="Shimamura S."/>
            <person name="Takaki Y."/>
            <person name="Nagai Y."/>
            <person name="Toyoda A."/>
            <person name="Suzuki Y."/>
            <person name="Arimoto A."/>
            <person name="Ishii H."/>
            <person name="Satoh N."/>
            <person name="Nishiyama T."/>
            <person name="Hasebe M."/>
            <person name="Maruyama T."/>
            <person name="Minagawa J."/>
            <person name="Obokata J."/>
            <person name="Shigenobu S."/>
        </authorList>
    </citation>
    <scope>NUCLEOTIDE SEQUENCE [LARGE SCALE GENOMIC DNA]</scope>
</reference>
<comment type="caution">
    <text evidence="2">The sequence shown here is derived from an EMBL/GenBank/DDBJ whole genome shotgun (WGS) entry which is preliminary data.</text>
</comment>
<name>A0AAV4E9T7_9GAST</name>
<evidence type="ECO:0000313" key="2">
    <source>
        <dbReference type="EMBL" id="GFR57758.1"/>
    </source>
</evidence>
<sequence>MKNKLYSEKQMAHHSRESPVNGFDRSRSLSSCGHQGTNLRGKYMQILYMCSIDKANHPFLPLIPRTKIARAPMPSDVTTSGHTVKDLLVLAGLSSLKRSHNQAASSPGRVESNHVPLSLTPIF</sequence>
<dbReference type="EMBL" id="BMAT01010638">
    <property type="protein sequence ID" value="GFR57758.1"/>
    <property type="molecule type" value="Genomic_DNA"/>
</dbReference>
<organism evidence="2 3">
    <name type="scientific">Elysia marginata</name>
    <dbReference type="NCBI Taxonomy" id="1093978"/>
    <lineage>
        <taxon>Eukaryota</taxon>
        <taxon>Metazoa</taxon>
        <taxon>Spiralia</taxon>
        <taxon>Lophotrochozoa</taxon>
        <taxon>Mollusca</taxon>
        <taxon>Gastropoda</taxon>
        <taxon>Heterobranchia</taxon>
        <taxon>Euthyneura</taxon>
        <taxon>Panpulmonata</taxon>
        <taxon>Sacoglossa</taxon>
        <taxon>Placobranchoidea</taxon>
        <taxon>Plakobranchidae</taxon>
        <taxon>Elysia</taxon>
    </lineage>
</organism>
<accession>A0AAV4E9T7</accession>
<dbReference type="AlphaFoldDB" id="A0AAV4E9T7"/>
<gene>
    <name evidence="2" type="ORF">ElyMa_005345500</name>
</gene>
<evidence type="ECO:0000256" key="1">
    <source>
        <dbReference type="SAM" id="MobiDB-lite"/>
    </source>
</evidence>
<feature type="compositionally biased region" description="Basic and acidic residues" evidence="1">
    <location>
        <begin position="1"/>
        <end position="17"/>
    </location>
</feature>
<feature type="region of interest" description="Disordered" evidence="1">
    <location>
        <begin position="1"/>
        <end position="34"/>
    </location>
</feature>
<protein>
    <submittedName>
        <fullName evidence="2">Uncharacterized protein</fullName>
    </submittedName>
</protein>
<dbReference type="Proteomes" id="UP000762676">
    <property type="component" value="Unassembled WGS sequence"/>
</dbReference>